<dbReference type="InterPro" id="IPR006066">
    <property type="entry name" value="NO2/SO3_Rdtase_FeS/sirohaem_BS"/>
</dbReference>
<dbReference type="GO" id="GO:0009337">
    <property type="term" value="C:sulfite reductase complex (NADPH)"/>
    <property type="evidence" value="ECO:0007669"/>
    <property type="project" value="InterPro"/>
</dbReference>
<dbReference type="RefSeq" id="WP_115955880.1">
    <property type="nucleotide sequence ID" value="NZ_CP028374.1"/>
</dbReference>
<dbReference type="GO" id="GO:0004783">
    <property type="term" value="F:sulfite reductase (NADPH) activity"/>
    <property type="evidence" value="ECO:0007669"/>
    <property type="project" value="UniProtKB-UniRule"/>
</dbReference>
<dbReference type="GO" id="GO:0070814">
    <property type="term" value="P:hydrogen sulfide biosynthetic process"/>
    <property type="evidence" value="ECO:0007669"/>
    <property type="project" value="UniProtKB-UniRule"/>
</dbReference>
<dbReference type="NCBIfam" id="TIGR02041">
    <property type="entry name" value="CysI"/>
    <property type="match status" value="1"/>
</dbReference>
<proteinExistence type="inferred from homology"/>
<accession>A0A346DZ85</accession>
<dbReference type="InterPro" id="IPR036136">
    <property type="entry name" value="Nit/Sulf_reduc_fer-like_dom_sf"/>
</dbReference>
<feature type="binding site" evidence="15">
    <location>
        <position position="483"/>
    </location>
    <ligand>
        <name>[4Fe-4S] cluster</name>
        <dbReference type="ChEBI" id="CHEBI:49883"/>
    </ligand>
</feature>
<sequence length="569" mass="66197">MLYKINKKFIVKGKLTNEEKIKKKSNFLRGTIAKDINNEITGGFSNYNYSLIRFHGMYQQDNRDIRLERLKQKLEPKYSMMLRCRLPGGIISTKQWLSIDDFANRNTLYGSIRLTNRQTFQFHGILKYKLKSIHKILNKLGLDSLATANDVNRNVLCTSNPMESNIHMEVYQITKRISEHLLPKTNAYSEIWLDKEKIGTTEVEPILGNTYLPRKFKTTIVIPPYNDVDIHANDMNFIAIIYKERLIGFNLLIGGGLSIVYDNYSTWPSIAKEVGFLKTNDILRVAEAVITIQRDWGNRTNRQNAKTKYTLERVGLNNFKKEIEYRSGIKFDPIYPYKFIKRGDRFGWLKGIDNKWNLTLFIEQGRLIDKLNSPIKRGVAEIAKIHNGYFRLTANQNLIISSVQENNKLIIENIALKYGLLNFVTKQRKNSMACVSYPTCPLAMSEGERELSYFINRIEKILSKYGLENEYIIFRISGCSNGCARSLLAEIGLLGKSIDYYNMYIGGNRIGTRIPRIYLKNIYKKQIIFHIDDLINRWANERLYKENFGDFVIRVNIIKPVLNSPKDFW</sequence>
<dbReference type="InterPro" id="IPR045854">
    <property type="entry name" value="NO2/SO3_Rdtase_4Fe4S_sf"/>
</dbReference>
<keyword evidence="7 15" id="KW-0521">NADP</keyword>
<evidence type="ECO:0000313" key="19">
    <source>
        <dbReference type="Proteomes" id="UP000256856"/>
    </source>
</evidence>
<evidence type="ECO:0000256" key="14">
    <source>
        <dbReference type="ARBA" id="ARBA00062253"/>
    </source>
</evidence>
<evidence type="ECO:0000256" key="4">
    <source>
        <dbReference type="ARBA" id="ARBA00022605"/>
    </source>
</evidence>
<organism evidence="18 19">
    <name type="scientific">Candidatus Purcelliella pentastirinorum</name>
    <dbReference type="NCBI Taxonomy" id="472834"/>
    <lineage>
        <taxon>Bacteria</taxon>
        <taxon>Pseudomonadati</taxon>
        <taxon>Pseudomonadota</taxon>
        <taxon>Gammaproteobacteria</taxon>
        <taxon>Enterobacterales</taxon>
        <taxon>Enterobacteriaceae</taxon>
        <taxon>Candidatus Purcelliella</taxon>
    </lineage>
</organism>
<dbReference type="SUPFAM" id="SSF56014">
    <property type="entry name" value="Nitrite and sulphite reductase 4Fe-4S domain-like"/>
    <property type="match status" value="2"/>
</dbReference>
<dbReference type="EMBL" id="CP028374">
    <property type="protein sequence ID" value="AXN02040.1"/>
    <property type="molecule type" value="Genomic_DNA"/>
</dbReference>
<keyword evidence="3 15" id="KW-0004">4Fe-4S</keyword>
<reference evidence="18 19" key="1">
    <citation type="submission" date="2018-03" db="EMBL/GenBank/DDBJ databases">
        <title>A parallel universe: an anciently diverged bacterial symbiosis in a Hawaiian planthopper (Hemiptera: Cixiidae) reveals rearranged nutritional responsibilities.</title>
        <authorList>
            <person name="Bennett G."/>
            <person name="Mao M."/>
        </authorList>
    </citation>
    <scope>NUCLEOTIDE SEQUENCE [LARGE SCALE GENOMIC DNA]</scope>
    <source>
        <strain evidence="18 19">OLIH</strain>
    </source>
</reference>
<keyword evidence="4 15" id="KW-0028">Amino-acid biosynthesis</keyword>
<dbReference type="PANTHER" id="PTHR11493:SF47">
    <property type="entry name" value="SULFITE REDUCTASE [NADPH] SUBUNIT BETA"/>
    <property type="match status" value="1"/>
</dbReference>
<dbReference type="KEGG" id="ppet:C9I82_062"/>
<evidence type="ECO:0000256" key="8">
    <source>
        <dbReference type="ARBA" id="ARBA00023002"/>
    </source>
</evidence>
<keyword evidence="8 15" id="KW-0560">Oxidoreductase</keyword>
<dbReference type="Proteomes" id="UP000256856">
    <property type="component" value="Chromosome"/>
</dbReference>
<dbReference type="InterPro" id="IPR006067">
    <property type="entry name" value="NO2/SO3_Rdtase_4Fe4S_dom"/>
</dbReference>
<comment type="subunit">
    <text evidence="14 15">Alpha(8)-beta(8). The alpha component is a flavoprotein, the beta component is a hemoprotein.</text>
</comment>
<dbReference type="InterPro" id="IPR045169">
    <property type="entry name" value="NO2/SO3_Rdtase_4Fe4S_prot"/>
</dbReference>
<gene>
    <name evidence="15" type="primary">cysI</name>
    <name evidence="18" type="ORF">C9I82_062</name>
</gene>
<dbReference type="Pfam" id="PF01077">
    <property type="entry name" value="NIR_SIR"/>
    <property type="match status" value="1"/>
</dbReference>
<dbReference type="Gene3D" id="3.30.413.10">
    <property type="entry name" value="Sulfite Reductase Hemoprotein, domain 1"/>
    <property type="match status" value="2"/>
</dbReference>
<dbReference type="PROSITE" id="PS00365">
    <property type="entry name" value="NIR_SIR"/>
    <property type="match status" value="1"/>
</dbReference>
<evidence type="ECO:0000259" key="16">
    <source>
        <dbReference type="Pfam" id="PF01077"/>
    </source>
</evidence>
<evidence type="ECO:0000256" key="3">
    <source>
        <dbReference type="ARBA" id="ARBA00022485"/>
    </source>
</evidence>
<feature type="binding site" evidence="15">
    <location>
        <position position="479"/>
    </location>
    <ligand>
        <name>[4Fe-4S] cluster</name>
        <dbReference type="ChEBI" id="CHEBI:49883"/>
    </ligand>
</feature>
<dbReference type="EC" id="1.8.1.2" evidence="15"/>
<evidence type="ECO:0000256" key="6">
    <source>
        <dbReference type="ARBA" id="ARBA00022723"/>
    </source>
</evidence>
<comment type="similarity">
    <text evidence="2 15">Belongs to the nitrite and sulfite reductase 4Fe-4S domain family.</text>
</comment>
<dbReference type="SUPFAM" id="SSF55124">
    <property type="entry name" value="Nitrite/Sulfite reductase N-terminal domain-like"/>
    <property type="match status" value="2"/>
</dbReference>
<dbReference type="GO" id="GO:0050311">
    <property type="term" value="F:sulfite reductase (ferredoxin) activity"/>
    <property type="evidence" value="ECO:0007669"/>
    <property type="project" value="TreeGrafter"/>
</dbReference>
<evidence type="ECO:0000256" key="12">
    <source>
        <dbReference type="ARBA" id="ARBA00052219"/>
    </source>
</evidence>
<dbReference type="FunFam" id="3.30.413.10:FF:000004">
    <property type="entry name" value="Sulfite reductase [NADPH] hemoprotein beta-component"/>
    <property type="match status" value="1"/>
</dbReference>
<evidence type="ECO:0000313" key="18">
    <source>
        <dbReference type="EMBL" id="AXN02040.1"/>
    </source>
</evidence>
<dbReference type="UniPathway" id="UPA00140">
    <property type="reaction ID" value="UER00207"/>
</dbReference>
<protein>
    <recommendedName>
        <fullName evidence="15">Sulfite reductase [NADPH] hemoprotein beta-component</fullName>
        <shortName evidence="15">SiR-HP</shortName>
        <shortName evidence="15">SiRHP</shortName>
        <ecNumber evidence="15">1.8.1.2</ecNumber>
    </recommendedName>
</protein>
<dbReference type="NCBIfam" id="NF010029">
    <property type="entry name" value="PRK13504.1"/>
    <property type="match status" value="1"/>
</dbReference>
<comment type="catalytic activity">
    <reaction evidence="12 15">
        <text>hydrogen sulfide + 3 NADP(+) + 3 H2O = sulfite + 3 NADPH + 4 H(+)</text>
        <dbReference type="Rhea" id="RHEA:13801"/>
        <dbReference type="ChEBI" id="CHEBI:15377"/>
        <dbReference type="ChEBI" id="CHEBI:15378"/>
        <dbReference type="ChEBI" id="CHEBI:17359"/>
        <dbReference type="ChEBI" id="CHEBI:29919"/>
        <dbReference type="ChEBI" id="CHEBI:57783"/>
        <dbReference type="ChEBI" id="CHEBI:58349"/>
        <dbReference type="EC" id="1.8.1.2"/>
    </reaction>
</comment>
<feature type="binding site" evidence="15">
    <location>
        <position position="440"/>
    </location>
    <ligand>
        <name>[4Fe-4S] cluster</name>
        <dbReference type="ChEBI" id="CHEBI:49883"/>
    </ligand>
</feature>
<feature type="domain" description="Nitrite/Sulfite reductase ferredoxin-like" evidence="17">
    <location>
        <begin position="78"/>
        <end position="139"/>
    </location>
</feature>
<feature type="domain" description="Nitrite/Sulfite reductase ferredoxin-like" evidence="17">
    <location>
        <begin position="355"/>
        <end position="408"/>
    </location>
</feature>
<comment type="cofactor">
    <cofactor evidence="15">
        <name>[4Fe-4S] cluster</name>
        <dbReference type="ChEBI" id="CHEBI:49883"/>
    </cofactor>
    <text evidence="15">Binds 1 [4Fe-4S] cluster per subunit.</text>
</comment>
<evidence type="ECO:0000256" key="13">
    <source>
        <dbReference type="ARBA" id="ARBA00057160"/>
    </source>
</evidence>
<feature type="binding site" description="axial binding residue" evidence="15">
    <location>
        <position position="483"/>
    </location>
    <ligand>
        <name>siroheme</name>
        <dbReference type="ChEBI" id="CHEBI:60052"/>
    </ligand>
    <ligandPart>
        <name>Fe</name>
        <dbReference type="ChEBI" id="CHEBI:18248"/>
    </ligandPart>
</feature>
<comment type="pathway">
    <text evidence="1 15">Sulfur metabolism; hydrogen sulfide biosynthesis; hydrogen sulfide from sulfite (NADPH route): step 1/1.</text>
</comment>
<dbReference type="Pfam" id="PF03460">
    <property type="entry name" value="NIR_SIR_ferr"/>
    <property type="match status" value="2"/>
</dbReference>
<dbReference type="GO" id="GO:0000103">
    <property type="term" value="P:sulfate assimilation"/>
    <property type="evidence" value="ECO:0007669"/>
    <property type="project" value="UniProtKB-UniRule"/>
</dbReference>
<dbReference type="PANTHER" id="PTHR11493">
    <property type="entry name" value="SULFITE REDUCTASE [NADPH] SUBUNIT BETA-RELATED"/>
    <property type="match status" value="1"/>
</dbReference>
<evidence type="ECO:0000256" key="2">
    <source>
        <dbReference type="ARBA" id="ARBA00010429"/>
    </source>
</evidence>
<dbReference type="InterPro" id="IPR011786">
    <property type="entry name" value="CysI"/>
</dbReference>
<dbReference type="GO" id="GO:0046872">
    <property type="term" value="F:metal ion binding"/>
    <property type="evidence" value="ECO:0007669"/>
    <property type="project" value="UniProtKB-KW"/>
</dbReference>
<dbReference type="GO" id="GO:0050661">
    <property type="term" value="F:NADP binding"/>
    <property type="evidence" value="ECO:0007669"/>
    <property type="project" value="InterPro"/>
</dbReference>
<dbReference type="AlphaFoldDB" id="A0A346DZ85"/>
<comment type="cofactor">
    <cofactor evidence="15">
        <name>siroheme</name>
        <dbReference type="ChEBI" id="CHEBI:60052"/>
    </cofactor>
    <text evidence="15">Binds 1 siroheme per subunit.</text>
</comment>
<keyword evidence="5 15" id="KW-0349">Heme</keyword>
<keyword evidence="10 15" id="KW-0411">Iron-sulfur</keyword>
<feature type="domain" description="Nitrite/sulphite reductase 4Fe-4S" evidence="16">
    <location>
        <begin position="177"/>
        <end position="330"/>
    </location>
</feature>
<evidence type="ECO:0000256" key="9">
    <source>
        <dbReference type="ARBA" id="ARBA00023004"/>
    </source>
</evidence>
<dbReference type="InterPro" id="IPR005117">
    <property type="entry name" value="NiRdtase/SiRdtase_haem-b_fer"/>
</dbReference>
<feature type="binding site" evidence="15">
    <location>
        <position position="434"/>
    </location>
    <ligand>
        <name>[4Fe-4S] cluster</name>
        <dbReference type="ChEBI" id="CHEBI:49883"/>
    </ligand>
</feature>
<dbReference type="OrthoDB" id="3189055at2"/>
<keyword evidence="9 15" id="KW-0408">Iron</keyword>
<evidence type="ECO:0000259" key="17">
    <source>
        <dbReference type="Pfam" id="PF03460"/>
    </source>
</evidence>
<dbReference type="GO" id="GO:0020037">
    <property type="term" value="F:heme binding"/>
    <property type="evidence" value="ECO:0007669"/>
    <property type="project" value="InterPro"/>
</dbReference>
<dbReference type="PRINTS" id="PR00397">
    <property type="entry name" value="SIROHAEM"/>
</dbReference>
<evidence type="ECO:0000256" key="5">
    <source>
        <dbReference type="ARBA" id="ARBA00022617"/>
    </source>
</evidence>
<dbReference type="GO" id="GO:0019344">
    <property type="term" value="P:cysteine biosynthetic process"/>
    <property type="evidence" value="ECO:0007669"/>
    <property type="project" value="UniProtKB-KW"/>
</dbReference>
<evidence type="ECO:0000256" key="11">
    <source>
        <dbReference type="ARBA" id="ARBA00023192"/>
    </source>
</evidence>
<dbReference type="GO" id="GO:0051539">
    <property type="term" value="F:4 iron, 4 sulfur cluster binding"/>
    <property type="evidence" value="ECO:0007669"/>
    <property type="project" value="UniProtKB-KW"/>
</dbReference>
<dbReference type="FunFam" id="3.30.413.10:FF:000003">
    <property type="entry name" value="Sulfite reductase [NADPH] hemoprotein beta-component"/>
    <property type="match status" value="1"/>
</dbReference>
<name>A0A346DZ85_9ENTR</name>
<evidence type="ECO:0000256" key="10">
    <source>
        <dbReference type="ARBA" id="ARBA00023014"/>
    </source>
</evidence>
<comment type="function">
    <text evidence="13 15">Component of the sulfite reductase complex that catalyzes the 6-electron reduction of sulfite to sulfide. This is one of several activities required for the biosynthesis of L-cysteine from sulfate.</text>
</comment>
<evidence type="ECO:0000256" key="15">
    <source>
        <dbReference type="HAMAP-Rule" id="MF_01540"/>
    </source>
</evidence>
<evidence type="ECO:0000256" key="7">
    <source>
        <dbReference type="ARBA" id="ARBA00022857"/>
    </source>
</evidence>
<keyword evidence="19" id="KW-1185">Reference proteome</keyword>
<evidence type="ECO:0000256" key="1">
    <source>
        <dbReference type="ARBA" id="ARBA00004774"/>
    </source>
</evidence>
<keyword evidence="6 15" id="KW-0479">Metal-binding</keyword>
<dbReference type="HAMAP" id="MF_01540">
    <property type="entry name" value="CysI"/>
    <property type="match status" value="1"/>
</dbReference>
<keyword evidence="11 15" id="KW-0198">Cysteine biosynthesis</keyword>